<keyword evidence="11" id="KW-0511">Multifunctional enzyme</keyword>
<feature type="binding site" evidence="16">
    <location>
        <position position="205"/>
    </location>
    <ligand>
        <name>substrate</name>
    </ligand>
</feature>
<comment type="similarity">
    <text evidence="5 14">In the C-terminal section; belongs to the HTP reductase family.</text>
</comment>
<dbReference type="Pfam" id="PF00383">
    <property type="entry name" value="dCMP_cyt_deam_1"/>
    <property type="match status" value="1"/>
</dbReference>
<evidence type="ECO:0000256" key="2">
    <source>
        <dbReference type="ARBA" id="ARBA00004882"/>
    </source>
</evidence>
<dbReference type="OrthoDB" id="9800865at2"/>
<dbReference type="EC" id="3.5.4.26" evidence="14"/>
<comment type="caution">
    <text evidence="19">The sequence shown here is derived from an EMBL/GenBank/DDBJ whole genome shotgun (WGS) entry which is preliminary data.</text>
</comment>
<feature type="domain" description="CMP/dCMP-type deaminase" evidence="18">
    <location>
        <begin position="1"/>
        <end position="124"/>
    </location>
</feature>
<feature type="binding site" evidence="16">
    <location>
        <position position="169"/>
    </location>
    <ligand>
        <name>NADP(+)</name>
        <dbReference type="ChEBI" id="CHEBI:58349"/>
    </ligand>
</feature>
<evidence type="ECO:0000256" key="13">
    <source>
        <dbReference type="ARBA" id="ARBA00049886"/>
    </source>
</evidence>
<comment type="cofactor">
    <cofactor evidence="14 17">
        <name>Zn(2+)</name>
        <dbReference type="ChEBI" id="CHEBI:29105"/>
    </cofactor>
    <text evidence="14 17">Binds 1 zinc ion.</text>
</comment>
<dbReference type="InterPro" id="IPR024072">
    <property type="entry name" value="DHFR-like_dom_sf"/>
</dbReference>
<feature type="binding site" evidence="16">
    <location>
        <position position="224"/>
    </location>
    <ligand>
        <name>NADP(+)</name>
        <dbReference type="ChEBI" id="CHEBI:58349"/>
    </ligand>
</feature>
<dbReference type="GO" id="GO:0008703">
    <property type="term" value="F:5-amino-6-(5-phosphoribosylamino)uracil reductase activity"/>
    <property type="evidence" value="ECO:0007669"/>
    <property type="project" value="UniProtKB-EC"/>
</dbReference>
<keyword evidence="6 14" id="KW-0479">Metal-binding</keyword>
<evidence type="ECO:0000256" key="16">
    <source>
        <dbReference type="PIRSR" id="PIRSR006769-2"/>
    </source>
</evidence>
<protein>
    <recommendedName>
        <fullName evidence="14">Riboflavin biosynthesis protein RibD</fullName>
    </recommendedName>
    <domain>
        <recommendedName>
            <fullName evidence="14">Diaminohydroxyphosphoribosylaminopyrimidine deaminase</fullName>
            <shortName evidence="14">DRAP deaminase</shortName>
            <ecNumber evidence="14">3.5.4.26</ecNumber>
        </recommendedName>
        <alternativeName>
            <fullName evidence="14">Riboflavin-specific deaminase</fullName>
        </alternativeName>
    </domain>
    <domain>
        <recommendedName>
            <fullName evidence="14">5-amino-6-(5-phosphoribosylamino)uracil reductase</fullName>
            <ecNumber evidence="14">1.1.1.193</ecNumber>
        </recommendedName>
        <alternativeName>
            <fullName evidence="14">HTP reductase</fullName>
        </alternativeName>
    </domain>
</protein>
<dbReference type="GO" id="GO:0008835">
    <property type="term" value="F:diaminohydroxyphosphoribosylaminopyrimidine deaminase activity"/>
    <property type="evidence" value="ECO:0007669"/>
    <property type="project" value="UniProtKB-EC"/>
</dbReference>
<dbReference type="PIRSF" id="PIRSF006769">
    <property type="entry name" value="RibD"/>
    <property type="match status" value="1"/>
</dbReference>
<dbReference type="GO" id="GO:0046872">
    <property type="term" value="F:metal ion binding"/>
    <property type="evidence" value="ECO:0007669"/>
    <property type="project" value="UniProtKB-KW"/>
</dbReference>
<dbReference type="PANTHER" id="PTHR38011">
    <property type="entry name" value="DIHYDROFOLATE REDUCTASE FAMILY PROTEIN (AFU_ORTHOLOGUE AFUA_8G06820)"/>
    <property type="match status" value="1"/>
</dbReference>
<dbReference type="NCBIfam" id="TIGR00227">
    <property type="entry name" value="ribD_Cterm"/>
    <property type="match status" value="1"/>
</dbReference>
<comment type="catalytic activity">
    <reaction evidence="12 14">
        <text>5-amino-6-(5-phospho-D-ribitylamino)uracil + NADP(+) = 5-amino-6-(5-phospho-D-ribosylamino)uracil + NADPH + H(+)</text>
        <dbReference type="Rhea" id="RHEA:17845"/>
        <dbReference type="ChEBI" id="CHEBI:15378"/>
        <dbReference type="ChEBI" id="CHEBI:57783"/>
        <dbReference type="ChEBI" id="CHEBI:58349"/>
        <dbReference type="ChEBI" id="CHEBI:58421"/>
        <dbReference type="ChEBI" id="CHEBI:58453"/>
        <dbReference type="EC" id="1.1.1.193"/>
    </reaction>
</comment>
<name>A0A1S1V6W0_9FIRM</name>
<feature type="active site" description="Proton donor" evidence="15">
    <location>
        <position position="50"/>
    </location>
</feature>
<accession>A0A1S1V6W0</accession>
<dbReference type="GO" id="GO:0009231">
    <property type="term" value="P:riboflavin biosynthetic process"/>
    <property type="evidence" value="ECO:0007669"/>
    <property type="project" value="UniProtKB-UniPathway"/>
</dbReference>
<evidence type="ECO:0000313" key="20">
    <source>
        <dbReference type="Proteomes" id="UP000180254"/>
    </source>
</evidence>
<evidence type="ECO:0000256" key="11">
    <source>
        <dbReference type="ARBA" id="ARBA00023268"/>
    </source>
</evidence>
<evidence type="ECO:0000256" key="15">
    <source>
        <dbReference type="PIRSR" id="PIRSR006769-1"/>
    </source>
</evidence>
<evidence type="ECO:0000256" key="4">
    <source>
        <dbReference type="ARBA" id="ARBA00005259"/>
    </source>
</evidence>
<evidence type="ECO:0000256" key="12">
    <source>
        <dbReference type="ARBA" id="ARBA00049861"/>
    </source>
</evidence>
<evidence type="ECO:0000256" key="8">
    <source>
        <dbReference type="ARBA" id="ARBA00022833"/>
    </source>
</evidence>
<keyword evidence="7 14" id="KW-0378">Hydrolase</keyword>
<dbReference type="Pfam" id="PF01872">
    <property type="entry name" value="RibD_C"/>
    <property type="match status" value="1"/>
</dbReference>
<comment type="pathway">
    <text evidence="3 14">Cofactor biosynthesis; riboflavin biosynthesis; 5-amino-6-(D-ribitylamino)uracil from GTP: step 3/4.</text>
</comment>
<dbReference type="Gene3D" id="3.40.430.10">
    <property type="entry name" value="Dihydrofolate Reductase, subunit A"/>
    <property type="match status" value="1"/>
</dbReference>
<dbReference type="Proteomes" id="UP000180254">
    <property type="component" value="Unassembled WGS sequence"/>
</dbReference>
<feature type="binding site" evidence="16">
    <location>
        <position position="296"/>
    </location>
    <ligand>
        <name>substrate</name>
    </ligand>
</feature>
<keyword evidence="10 14" id="KW-0560">Oxidoreductase</keyword>
<evidence type="ECO:0000256" key="7">
    <source>
        <dbReference type="ARBA" id="ARBA00022801"/>
    </source>
</evidence>
<dbReference type="STRING" id="39480.EUAN_13420"/>
<evidence type="ECO:0000256" key="5">
    <source>
        <dbReference type="ARBA" id="ARBA00007417"/>
    </source>
</evidence>
<comment type="function">
    <text evidence="1 14">Converts 2,5-diamino-6-(ribosylamino)-4(3h)-pyrimidinone 5'-phosphate into 5-amino-6-(ribosylamino)-2,4(1h,3h)-pyrimidinedione 5'-phosphate.</text>
</comment>
<evidence type="ECO:0000256" key="6">
    <source>
        <dbReference type="ARBA" id="ARBA00022723"/>
    </source>
</evidence>
<dbReference type="EC" id="1.1.1.193" evidence="14"/>
<evidence type="ECO:0000256" key="10">
    <source>
        <dbReference type="ARBA" id="ARBA00023002"/>
    </source>
</evidence>
<dbReference type="InterPro" id="IPR016193">
    <property type="entry name" value="Cytidine_deaminase-like"/>
</dbReference>
<keyword evidence="20" id="KW-1185">Reference proteome</keyword>
<feature type="binding site" evidence="16">
    <location>
        <position position="185"/>
    </location>
    <ligand>
        <name>substrate</name>
    </ligand>
</feature>
<comment type="similarity">
    <text evidence="4 14">In the N-terminal section; belongs to the cytidine and deoxycytidylate deaminase family.</text>
</comment>
<dbReference type="AlphaFoldDB" id="A0A1S1V6W0"/>
<gene>
    <name evidence="19" type="primary">ribD</name>
    <name evidence="19" type="ORF">EUAN_13420</name>
</gene>
<dbReference type="NCBIfam" id="TIGR00326">
    <property type="entry name" value="eubact_ribD"/>
    <property type="match status" value="1"/>
</dbReference>
<dbReference type="SUPFAM" id="SSF53597">
    <property type="entry name" value="Dihydrofolate reductase-like"/>
    <property type="match status" value="1"/>
</dbReference>
<dbReference type="FunFam" id="3.40.140.10:FF:000025">
    <property type="entry name" value="Riboflavin biosynthesis protein RibD"/>
    <property type="match status" value="1"/>
</dbReference>
<sequence>MEKYMSRAMELAERGAGFVNPNPLVGAVIVKAGRIIGEGYHERCGENHAEINTFEDAERRGEDVSGATMYVTLEPCSHYGKTPPCADAIVEKKIGKVVVGLLDPNPLVSGRGVAKLEAAGIEVVTGVLEEQLKRQNEIFLHYITEKKPFCIMKTAMTLDGKICTRTGDSKWITNEKSRVHVHETRHRVSAVMVGVNTVIADDPMLNTRLEGRTASDSVKIVVDSAGRIPLDCKLLNMEFEKETIVATTDRIPDEKLKAIEAKGARVIVTPEKCGRVDLPRLMAELGKLGIDSVLLEGGGCLNFGALRENIVDKVQCFIAPLIIGGSESKTPVEGEGFDYVREGIAVSDLEVSNYDGDMLLEGYIRRRQQCLQDL</sequence>
<evidence type="ECO:0000256" key="17">
    <source>
        <dbReference type="PIRSR" id="PIRSR006769-3"/>
    </source>
</evidence>
<evidence type="ECO:0000259" key="18">
    <source>
        <dbReference type="PROSITE" id="PS51747"/>
    </source>
</evidence>
<dbReference type="SUPFAM" id="SSF53927">
    <property type="entry name" value="Cytidine deaminase-like"/>
    <property type="match status" value="1"/>
</dbReference>
<dbReference type="CDD" id="cd01284">
    <property type="entry name" value="Riboflavin_deaminase-reductase"/>
    <property type="match status" value="1"/>
</dbReference>
<proteinExistence type="inferred from homology"/>
<dbReference type="InterPro" id="IPR004794">
    <property type="entry name" value="Eubact_RibD"/>
</dbReference>
<dbReference type="InterPro" id="IPR011549">
    <property type="entry name" value="RibD_C"/>
</dbReference>
<keyword evidence="9 14" id="KW-0521">NADP</keyword>
<dbReference type="InterPro" id="IPR050765">
    <property type="entry name" value="Riboflavin_Biosynth_HTPR"/>
</dbReference>
<comment type="pathway">
    <text evidence="2 14">Cofactor biosynthesis; riboflavin biosynthesis; 5-amino-6-(D-ribitylamino)uracil from GTP: step 2/4.</text>
</comment>
<dbReference type="UniPathway" id="UPA00275">
    <property type="reaction ID" value="UER00401"/>
</dbReference>
<dbReference type="GO" id="GO:0050661">
    <property type="term" value="F:NADP binding"/>
    <property type="evidence" value="ECO:0007669"/>
    <property type="project" value="InterPro"/>
</dbReference>
<dbReference type="PANTHER" id="PTHR38011:SF7">
    <property type="entry name" value="2,5-DIAMINO-6-RIBOSYLAMINO-4(3H)-PYRIMIDINONE 5'-PHOSPHATE REDUCTASE"/>
    <property type="match status" value="1"/>
</dbReference>
<feature type="binding site" evidence="17">
    <location>
        <position position="48"/>
    </location>
    <ligand>
        <name>Zn(2+)</name>
        <dbReference type="ChEBI" id="CHEBI:29105"/>
        <note>catalytic</note>
    </ligand>
</feature>
<dbReference type="RefSeq" id="WP_071062936.1">
    <property type="nucleotide sequence ID" value="NZ_MKIE01000004.1"/>
</dbReference>
<dbReference type="PROSITE" id="PS51747">
    <property type="entry name" value="CYT_DCMP_DEAMINASES_2"/>
    <property type="match status" value="1"/>
</dbReference>
<feature type="binding site" evidence="16">
    <location>
        <position position="208"/>
    </location>
    <ligand>
        <name>substrate</name>
    </ligand>
</feature>
<evidence type="ECO:0000256" key="9">
    <source>
        <dbReference type="ARBA" id="ARBA00022857"/>
    </source>
</evidence>
<keyword evidence="8 14" id="KW-0862">Zinc</keyword>
<organism evidence="19 20">
    <name type="scientific">Andreesenia angusta</name>
    <dbReference type="NCBI Taxonomy" id="39480"/>
    <lineage>
        <taxon>Bacteria</taxon>
        <taxon>Bacillati</taxon>
        <taxon>Bacillota</taxon>
        <taxon>Tissierellia</taxon>
        <taxon>Tissierellales</taxon>
        <taxon>Gottschalkiaceae</taxon>
        <taxon>Andreesenia</taxon>
    </lineage>
</organism>
<feature type="binding site" evidence="16">
    <location>
        <position position="155"/>
    </location>
    <ligand>
        <name>NADP(+)</name>
        <dbReference type="ChEBI" id="CHEBI:58349"/>
    </ligand>
</feature>
<feature type="binding site" evidence="17">
    <location>
        <position position="76"/>
    </location>
    <ligand>
        <name>Zn(2+)</name>
        <dbReference type="ChEBI" id="CHEBI:29105"/>
        <note>catalytic</note>
    </ligand>
</feature>
<feature type="binding site" evidence="16">
    <location>
        <position position="201"/>
    </location>
    <ligand>
        <name>NADP(+)</name>
        <dbReference type="ChEBI" id="CHEBI:58349"/>
    </ligand>
</feature>
<keyword evidence="14" id="KW-0686">Riboflavin biosynthesis</keyword>
<dbReference type="EMBL" id="MKIE01000004">
    <property type="protein sequence ID" value="OHW62272.1"/>
    <property type="molecule type" value="Genomic_DNA"/>
</dbReference>
<dbReference type="InterPro" id="IPR002125">
    <property type="entry name" value="CMP_dCMP_dom"/>
</dbReference>
<dbReference type="Gene3D" id="3.40.140.10">
    <property type="entry name" value="Cytidine Deaminase, domain 2"/>
    <property type="match status" value="1"/>
</dbReference>
<evidence type="ECO:0000313" key="19">
    <source>
        <dbReference type="EMBL" id="OHW62272.1"/>
    </source>
</evidence>
<feature type="binding site" evidence="17">
    <location>
        <position position="85"/>
    </location>
    <ligand>
        <name>Zn(2+)</name>
        <dbReference type="ChEBI" id="CHEBI:29105"/>
        <note>catalytic</note>
    </ligand>
</feature>
<evidence type="ECO:0000256" key="1">
    <source>
        <dbReference type="ARBA" id="ARBA00002151"/>
    </source>
</evidence>
<reference evidence="19 20" key="1">
    <citation type="submission" date="2016-09" db="EMBL/GenBank/DDBJ databases">
        <title>Genome sequence of Eubacterium angustum.</title>
        <authorList>
            <person name="Poehlein A."/>
            <person name="Daniel R."/>
        </authorList>
    </citation>
    <scope>NUCLEOTIDE SEQUENCE [LARGE SCALE GENOMIC DNA]</scope>
    <source>
        <strain evidence="19 20">DSM 1989</strain>
    </source>
</reference>
<evidence type="ECO:0000256" key="3">
    <source>
        <dbReference type="ARBA" id="ARBA00004910"/>
    </source>
</evidence>
<feature type="binding site" evidence="16">
    <location>
        <position position="197"/>
    </location>
    <ligand>
        <name>NADP(+)</name>
        <dbReference type="ChEBI" id="CHEBI:58349"/>
    </ligand>
</feature>
<feature type="binding site" evidence="16">
    <location>
        <begin position="298"/>
        <end position="304"/>
    </location>
    <ligand>
        <name>NADP(+)</name>
        <dbReference type="ChEBI" id="CHEBI:58349"/>
    </ligand>
</feature>
<comment type="catalytic activity">
    <reaction evidence="13 14">
        <text>2,5-diamino-6-hydroxy-4-(5-phosphoribosylamino)-pyrimidine + H2O + H(+) = 5-amino-6-(5-phospho-D-ribosylamino)uracil + NH4(+)</text>
        <dbReference type="Rhea" id="RHEA:21868"/>
        <dbReference type="ChEBI" id="CHEBI:15377"/>
        <dbReference type="ChEBI" id="CHEBI:15378"/>
        <dbReference type="ChEBI" id="CHEBI:28938"/>
        <dbReference type="ChEBI" id="CHEBI:58453"/>
        <dbReference type="ChEBI" id="CHEBI:58614"/>
        <dbReference type="EC" id="3.5.4.26"/>
    </reaction>
</comment>
<evidence type="ECO:0000256" key="14">
    <source>
        <dbReference type="PIRNR" id="PIRNR006769"/>
    </source>
</evidence>
<feature type="binding site" evidence="16">
    <location>
        <position position="171"/>
    </location>
    <ligand>
        <name>NADP(+)</name>
        <dbReference type="ChEBI" id="CHEBI:58349"/>
    </ligand>
</feature>
<dbReference type="InterPro" id="IPR002734">
    <property type="entry name" value="RibDG_C"/>
</dbReference>